<feature type="transmembrane region" description="Helical" evidence="1">
    <location>
        <begin position="122"/>
        <end position="149"/>
    </location>
</feature>
<dbReference type="RefSeq" id="WP_342022482.1">
    <property type="nucleotide sequence ID" value="NZ_CP151657.1"/>
</dbReference>
<proteinExistence type="predicted"/>
<keyword evidence="4" id="KW-1185">Reference proteome</keyword>
<evidence type="ECO:0000313" key="4">
    <source>
        <dbReference type="Proteomes" id="UP001448858"/>
    </source>
</evidence>
<evidence type="ECO:0000259" key="2">
    <source>
        <dbReference type="Pfam" id="PF07331"/>
    </source>
</evidence>
<feature type="transmembrane region" description="Helical" evidence="1">
    <location>
        <begin position="52"/>
        <end position="71"/>
    </location>
</feature>
<name>A0ABZ2ZSX6_9MICC</name>
<protein>
    <submittedName>
        <fullName evidence="3">Tripartite tricarboxylate transporter TctB family protein</fullName>
    </submittedName>
</protein>
<keyword evidence="1" id="KW-0472">Membrane</keyword>
<organism evidence="3 4">
    <name type="scientific">Arthrobacter citreus</name>
    <dbReference type="NCBI Taxonomy" id="1670"/>
    <lineage>
        <taxon>Bacteria</taxon>
        <taxon>Bacillati</taxon>
        <taxon>Actinomycetota</taxon>
        <taxon>Actinomycetes</taxon>
        <taxon>Micrococcales</taxon>
        <taxon>Micrococcaceae</taxon>
        <taxon>Arthrobacter</taxon>
    </lineage>
</organism>
<gene>
    <name evidence="3" type="ORF">AAE021_11590</name>
</gene>
<keyword evidence="1" id="KW-1133">Transmembrane helix</keyword>
<evidence type="ECO:0000313" key="3">
    <source>
        <dbReference type="EMBL" id="WZP14826.1"/>
    </source>
</evidence>
<feature type="domain" description="DUF1468" evidence="2">
    <location>
        <begin position="53"/>
        <end position="185"/>
    </location>
</feature>
<sequence>MKQDPDTTGPLPARESAVADPLLTDDALTPDELAARWEADAPPPAGGLANTVSALVAAALGAGGVVISLNLGLGAPSQPEPGMWPFIVSLVVLVLALAQVAVGRNGGDGEKFSRFSLSTLFGFLTLLGLAFLMPVIGFEIPSLLLSLVWMKFLGGETWRSAVLYSLLVVAAFYGIFVLGLGTSIPHLF</sequence>
<dbReference type="Proteomes" id="UP001448858">
    <property type="component" value="Chromosome"/>
</dbReference>
<keyword evidence="1" id="KW-0812">Transmembrane</keyword>
<dbReference type="InterPro" id="IPR009936">
    <property type="entry name" value="DUF1468"/>
</dbReference>
<evidence type="ECO:0000256" key="1">
    <source>
        <dbReference type="SAM" id="Phobius"/>
    </source>
</evidence>
<feature type="transmembrane region" description="Helical" evidence="1">
    <location>
        <begin position="83"/>
        <end position="102"/>
    </location>
</feature>
<dbReference type="Pfam" id="PF07331">
    <property type="entry name" value="TctB"/>
    <property type="match status" value="1"/>
</dbReference>
<dbReference type="EMBL" id="CP151657">
    <property type="protein sequence ID" value="WZP14826.1"/>
    <property type="molecule type" value="Genomic_DNA"/>
</dbReference>
<accession>A0ABZ2ZSX6</accession>
<feature type="transmembrane region" description="Helical" evidence="1">
    <location>
        <begin position="161"/>
        <end position="184"/>
    </location>
</feature>
<reference evidence="3 4" key="1">
    <citation type="submission" date="2024-04" db="EMBL/GenBank/DDBJ databases">
        <title>Arthrobacter sp. from Plains bison fecal sample.</title>
        <authorList>
            <person name="Ruzzini A."/>
        </authorList>
    </citation>
    <scope>NUCLEOTIDE SEQUENCE [LARGE SCALE GENOMIC DNA]</scope>
    <source>
        <strain evidence="3 4">EINP1</strain>
    </source>
</reference>